<gene>
    <name evidence="5" type="ORF">EGYM00392_LOCUS13340</name>
</gene>
<dbReference type="InterPro" id="IPR016295">
    <property type="entry name" value="Proteasome_beta4"/>
</dbReference>
<keyword evidence="1 4" id="KW-0963">Cytoplasm</keyword>
<dbReference type="PROSITE" id="PS00854">
    <property type="entry name" value="PROTEASOME_BETA_1"/>
    <property type="match status" value="1"/>
</dbReference>
<dbReference type="InterPro" id="IPR001353">
    <property type="entry name" value="Proteasome_sua/b"/>
</dbReference>
<keyword evidence="2 4" id="KW-0647">Proteasome</keyword>
<dbReference type="PANTHER" id="PTHR32194">
    <property type="entry name" value="METALLOPROTEASE TLDD"/>
    <property type="match status" value="1"/>
</dbReference>
<dbReference type="Gene3D" id="3.60.20.10">
    <property type="entry name" value="Glutamine Phosphoribosylpyrophosphate, subunit 1, domain 1"/>
    <property type="match status" value="1"/>
</dbReference>
<comment type="subcellular location">
    <subcellularLocation>
        <location evidence="4">Cytoplasm</location>
    </subcellularLocation>
    <subcellularLocation>
        <location evidence="4">Nucleus</location>
    </subcellularLocation>
</comment>
<dbReference type="InterPro" id="IPR016050">
    <property type="entry name" value="Proteasome_bsu_CS"/>
</dbReference>
<dbReference type="GO" id="GO:0019774">
    <property type="term" value="C:proteasome core complex, beta-subunit complex"/>
    <property type="evidence" value="ECO:0007669"/>
    <property type="project" value="UniProtKB-UniRule"/>
</dbReference>
<dbReference type="Pfam" id="PF00227">
    <property type="entry name" value="Proteasome"/>
    <property type="match status" value="1"/>
</dbReference>
<dbReference type="CDD" id="cd03760">
    <property type="entry name" value="proteasome_beta_type_4"/>
    <property type="match status" value="1"/>
</dbReference>
<dbReference type="EMBL" id="HBGA01036594">
    <property type="protein sequence ID" value="CAD9002256.1"/>
    <property type="molecule type" value="Transcribed_RNA"/>
</dbReference>
<dbReference type="PIRSF" id="PIRSF001213">
    <property type="entry name" value="Psome_endopept_beta"/>
    <property type="match status" value="1"/>
</dbReference>
<protein>
    <recommendedName>
        <fullName evidence="4">Proteasome subunit beta</fullName>
    </recommendedName>
</protein>
<dbReference type="InterPro" id="IPR023333">
    <property type="entry name" value="Proteasome_suB-type"/>
</dbReference>
<keyword evidence="3 4" id="KW-0539">Nucleus</keyword>
<reference evidence="5" key="1">
    <citation type="submission" date="2021-01" db="EMBL/GenBank/DDBJ databases">
        <authorList>
            <person name="Corre E."/>
            <person name="Pelletier E."/>
            <person name="Niang G."/>
            <person name="Scheremetjew M."/>
            <person name="Finn R."/>
            <person name="Kale V."/>
            <person name="Holt S."/>
            <person name="Cochrane G."/>
            <person name="Meng A."/>
            <person name="Brown T."/>
            <person name="Cohen L."/>
        </authorList>
    </citation>
    <scope>NUCLEOTIDE SEQUENCE</scope>
    <source>
        <strain evidence="5">NIES-381</strain>
    </source>
</reference>
<name>A0A7S1I6I0_9EUGL</name>
<dbReference type="AlphaFoldDB" id="A0A7S1I6I0"/>
<organism evidence="5">
    <name type="scientific">Eutreptiella gymnastica</name>
    <dbReference type="NCBI Taxonomy" id="73025"/>
    <lineage>
        <taxon>Eukaryota</taxon>
        <taxon>Discoba</taxon>
        <taxon>Euglenozoa</taxon>
        <taxon>Euglenida</taxon>
        <taxon>Spirocuta</taxon>
        <taxon>Euglenophyceae</taxon>
        <taxon>Eutreptiales</taxon>
        <taxon>Eutreptiaceae</taxon>
        <taxon>Eutreptiella</taxon>
    </lineage>
</organism>
<accession>A0A7S1I6I0</accession>
<dbReference type="PROSITE" id="PS51476">
    <property type="entry name" value="PROTEASOME_BETA_2"/>
    <property type="match status" value="1"/>
</dbReference>
<evidence type="ECO:0000256" key="2">
    <source>
        <dbReference type="ARBA" id="ARBA00022942"/>
    </source>
</evidence>
<dbReference type="GO" id="GO:0005634">
    <property type="term" value="C:nucleus"/>
    <property type="evidence" value="ECO:0007669"/>
    <property type="project" value="UniProtKB-SubCell"/>
</dbReference>
<comment type="similarity">
    <text evidence="4">Belongs to the peptidase T1B family.</text>
</comment>
<dbReference type="GO" id="GO:0051603">
    <property type="term" value="P:proteolysis involved in protein catabolic process"/>
    <property type="evidence" value="ECO:0007669"/>
    <property type="project" value="InterPro"/>
</dbReference>
<dbReference type="GO" id="GO:0005737">
    <property type="term" value="C:cytoplasm"/>
    <property type="evidence" value="ECO:0007669"/>
    <property type="project" value="UniProtKB-SubCell"/>
</dbReference>
<proteinExistence type="inferred from homology"/>
<sequence>MASGSSVVALKYKDGVLLATDTLLSYGSLARYPAIQRIKVVGEYTAVAASGDYADFQSMAGQMDDLLLEDILCEDYCTLGPKEVFSWLTRVMYNRRCEFNPLLNTAVVAGYRDGKAFCGFVDSVGTHFEVTDCVATGMASYVGLPLLRKRCEENPDMSKEKAIEIIEEVMKVQFYRDCRTINKIIIADCNASGVEISPPKTLDTEWKYKLMDFEHTKLITLPC</sequence>
<evidence type="ECO:0000256" key="3">
    <source>
        <dbReference type="ARBA" id="ARBA00023242"/>
    </source>
</evidence>
<dbReference type="PANTHER" id="PTHR32194:SF6">
    <property type="entry name" value="PROTEASOME SUBUNIT BETA"/>
    <property type="match status" value="1"/>
</dbReference>
<dbReference type="InterPro" id="IPR029055">
    <property type="entry name" value="Ntn_hydrolases_N"/>
</dbReference>
<dbReference type="SUPFAM" id="SSF56235">
    <property type="entry name" value="N-terminal nucleophile aminohydrolases (Ntn hydrolases)"/>
    <property type="match status" value="1"/>
</dbReference>
<evidence type="ECO:0000313" key="5">
    <source>
        <dbReference type="EMBL" id="CAD9002256.1"/>
    </source>
</evidence>
<evidence type="ECO:0000256" key="4">
    <source>
        <dbReference type="PIRNR" id="PIRNR001213"/>
    </source>
</evidence>
<comment type="function">
    <text evidence="4">Non-catalytic component of the proteasome.</text>
</comment>
<evidence type="ECO:0000256" key="1">
    <source>
        <dbReference type="ARBA" id="ARBA00022490"/>
    </source>
</evidence>